<sequence length="385" mass="44463">MKNIDKDKNNGQIQKNEDISIQKNEDISGTVENEEKNTDKRIAVNKKLKKFLYIFGFILLIVGIVITAIKVMPHEEEKDISLYSYNITSDSHYKVYLLNNSVFDKEYLDEGLLYPDILTNFINIDFKSEAILTKQVMLSGEYSISAVIEGYQSGGEEKKKIYEKIYPIDTKIIQAEQTDHMTMTGSVKIKTSEYRQYAEQIEYILGGATAKDFYILFKGKFNLDSEEKEFSYKISVPIGNEKFYEIKKDEPAVDKGDITEKSTEKVHQEIKSYIIYPLIALLGLILLIFVKFFTKNITGQELWVAKIMNIMHKYGSRMVCVEEIPSQNEKTLLKVKDIIDLLSLSEELREPVLYSIDESGLPKDGKFYILSKEYVYIFNLDITVQ</sequence>
<dbReference type="AlphaFoldDB" id="G9X250"/>
<evidence type="ECO:0000313" key="3">
    <source>
        <dbReference type="Proteomes" id="UP000006437"/>
    </source>
</evidence>
<evidence type="ECO:0008006" key="4">
    <source>
        <dbReference type="Google" id="ProtNLM"/>
    </source>
</evidence>
<dbReference type="EMBL" id="AFZE01000045">
    <property type="protein sequence ID" value="EHL13173.1"/>
    <property type="molecule type" value="Genomic_DNA"/>
</dbReference>
<proteinExistence type="predicted"/>
<comment type="caution">
    <text evidence="2">The sequence shown here is derived from an EMBL/GenBank/DDBJ whole genome shotgun (WGS) entry which is preliminary data.</text>
</comment>
<evidence type="ECO:0000313" key="2">
    <source>
        <dbReference type="EMBL" id="EHL13173.1"/>
    </source>
</evidence>
<name>G9X250_9FIRM</name>
<feature type="transmembrane region" description="Helical" evidence="1">
    <location>
        <begin position="273"/>
        <end position="293"/>
    </location>
</feature>
<gene>
    <name evidence="2" type="ORF">HMPREF9629_00473</name>
</gene>
<protein>
    <recommendedName>
        <fullName evidence="4">DUF5305 domain-containing protein</fullName>
    </recommendedName>
</protein>
<dbReference type="Pfam" id="PF17231">
    <property type="entry name" value="DUF5305"/>
    <property type="match status" value="1"/>
</dbReference>
<dbReference type="HOGENOM" id="CLU_725114_0_0_9"/>
<organism evidence="2 3">
    <name type="scientific">Peptoanaerobacter stomatis</name>
    <dbReference type="NCBI Taxonomy" id="796937"/>
    <lineage>
        <taxon>Bacteria</taxon>
        <taxon>Bacillati</taxon>
        <taxon>Bacillota</taxon>
        <taxon>Clostridia</taxon>
        <taxon>Peptostreptococcales</taxon>
        <taxon>Filifactoraceae</taxon>
        <taxon>Peptoanaerobacter</taxon>
    </lineage>
</organism>
<dbReference type="InterPro" id="IPR035185">
    <property type="entry name" value="DUF5305"/>
</dbReference>
<evidence type="ECO:0000256" key="1">
    <source>
        <dbReference type="SAM" id="Phobius"/>
    </source>
</evidence>
<keyword evidence="1" id="KW-1133">Transmembrane helix</keyword>
<reference evidence="2 3" key="1">
    <citation type="submission" date="2011-08" db="EMBL/GenBank/DDBJ databases">
        <title>The Genome Sequence of Eubacteriaceae bacterium ACC19a.</title>
        <authorList>
            <consortium name="The Broad Institute Genome Sequencing Platform"/>
            <person name="Earl A."/>
            <person name="Ward D."/>
            <person name="Feldgarden M."/>
            <person name="Gevers D."/>
            <person name="Sizova M."/>
            <person name="Hazen A."/>
            <person name="Epstein S."/>
            <person name="Young S.K."/>
            <person name="Zeng Q."/>
            <person name="Gargeya S."/>
            <person name="Fitzgerald M."/>
            <person name="Haas B."/>
            <person name="Abouelleil A."/>
            <person name="Alvarado L."/>
            <person name="Arachchi H.M."/>
            <person name="Berlin A."/>
            <person name="Brown A."/>
            <person name="Chapman S.B."/>
            <person name="Chen Z."/>
            <person name="Dunbar C."/>
            <person name="Freedman E."/>
            <person name="Gearin G."/>
            <person name="Gellesch M."/>
            <person name="Goldberg J."/>
            <person name="Griggs A."/>
            <person name="Gujja S."/>
            <person name="Heiman D."/>
            <person name="Howarth C."/>
            <person name="Larson L."/>
            <person name="Lui A."/>
            <person name="MacDonald P.J.P."/>
            <person name="Montmayeur A."/>
            <person name="Murphy C."/>
            <person name="Neiman D."/>
            <person name="Pearson M."/>
            <person name="Priest M."/>
            <person name="Roberts A."/>
            <person name="Saif S."/>
            <person name="Shea T."/>
            <person name="Shenoy N."/>
            <person name="Sisk P."/>
            <person name="Stolte C."/>
            <person name="Sykes S."/>
            <person name="Wortman J."/>
            <person name="Nusbaum C."/>
            <person name="Birren B."/>
        </authorList>
    </citation>
    <scope>NUCLEOTIDE SEQUENCE [LARGE SCALE GENOMIC DNA]</scope>
    <source>
        <strain evidence="2 3">ACC19a</strain>
    </source>
</reference>
<keyword evidence="1" id="KW-0472">Membrane</keyword>
<dbReference type="BioCyc" id="EBAC796937-HMP:GMGH-474-MONOMER"/>
<dbReference type="Proteomes" id="UP000006437">
    <property type="component" value="Unassembled WGS sequence"/>
</dbReference>
<keyword evidence="1" id="KW-0812">Transmembrane</keyword>
<dbReference type="RefSeq" id="WP_009524710.1">
    <property type="nucleotide sequence ID" value="NZ_JH414547.1"/>
</dbReference>
<accession>G9X250</accession>
<feature type="transmembrane region" description="Helical" evidence="1">
    <location>
        <begin position="51"/>
        <end position="72"/>
    </location>
</feature>